<keyword evidence="5" id="KW-1185">Reference proteome</keyword>
<dbReference type="SUPFAM" id="SSF55729">
    <property type="entry name" value="Acyl-CoA N-acyltransferases (Nat)"/>
    <property type="match status" value="1"/>
</dbReference>
<dbReference type="EMBL" id="FWFQ01000016">
    <property type="protein sequence ID" value="SLN45868.1"/>
    <property type="molecule type" value="Genomic_DNA"/>
</dbReference>
<dbReference type="InterPro" id="IPR000182">
    <property type="entry name" value="GNAT_dom"/>
</dbReference>
<dbReference type="InterPro" id="IPR050832">
    <property type="entry name" value="Bact_Acetyltransf"/>
</dbReference>
<name>A0A1Y5ST26_9RHOB</name>
<evidence type="ECO:0000313" key="4">
    <source>
        <dbReference type="EMBL" id="SLN45868.1"/>
    </source>
</evidence>
<keyword evidence="1 4" id="KW-0808">Transferase</keyword>
<dbReference type="Pfam" id="PF00583">
    <property type="entry name" value="Acetyltransf_1"/>
    <property type="match status" value="1"/>
</dbReference>
<evidence type="ECO:0000256" key="1">
    <source>
        <dbReference type="ARBA" id="ARBA00022679"/>
    </source>
</evidence>
<organism evidence="4 5">
    <name type="scientific">Pseudoruegeria aquimaris</name>
    <dbReference type="NCBI Taxonomy" id="393663"/>
    <lineage>
        <taxon>Bacteria</taxon>
        <taxon>Pseudomonadati</taxon>
        <taxon>Pseudomonadota</taxon>
        <taxon>Alphaproteobacteria</taxon>
        <taxon>Rhodobacterales</taxon>
        <taxon>Roseobacteraceae</taxon>
        <taxon>Pseudoruegeria</taxon>
    </lineage>
</organism>
<gene>
    <name evidence="4" type="ORF">PSA7680_02340</name>
</gene>
<evidence type="ECO:0000259" key="3">
    <source>
        <dbReference type="PROSITE" id="PS51186"/>
    </source>
</evidence>
<sequence>MTVSVEEKRISVRAAGRQDVPALLTMIAALAAHHGDAARIDAQGLQDALFGPQAWARVALAEIDGRPVGYAALRVTGLLHFARRGLDLHHLYVAPAHRGQGVGRALVAHAEALGRSLGCEHLLVSADPANWQARRAYERMGFVSRTVQAAHYGKAL</sequence>
<protein>
    <submittedName>
        <fullName evidence="4">Aminoalkylphosphonic acid N-acetyltransferase</fullName>
    </submittedName>
</protein>
<evidence type="ECO:0000313" key="5">
    <source>
        <dbReference type="Proteomes" id="UP000193409"/>
    </source>
</evidence>
<dbReference type="InterPro" id="IPR016181">
    <property type="entry name" value="Acyl_CoA_acyltransferase"/>
</dbReference>
<dbReference type="RefSeq" id="WP_085868895.1">
    <property type="nucleotide sequence ID" value="NZ_FWFQ01000016.1"/>
</dbReference>
<reference evidence="4 5" key="1">
    <citation type="submission" date="2017-03" db="EMBL/GenBank/DDBJ databases">
        <authorList>
            <person name="Afonso C.L."/>
            <person name="Miller P.J."/>
            <person name="Scott M.A."/>
            <person name="Spackman E."/>
            <person name="Goraichik I."/>
            <person name="Dimitrov K.M."/>
            <person name="Suarez D.L."/>
            <person name="Swayne D.E."/>
        </authorList>
    </citation>
    <scope>NUCLEOTIDE SEQUENCE [LARGE SCALE GENOMIC DNA]</scope>
    <source>
        <strain evidence="4 5">CECT 7680</strain>
    </source>
</reference>
<feature type="domain" description="N-acetyltransferase" evidence="3">
    <location>
        <begin position="10"/>
        <end position="156"/>
    </location>
</feature>
<dbReference type="AlphaFoldDB" id="A0A1Y5ST26"/>
<dbReference type="PROSITE" id="PS51186">
    <property type="entry name" value="GNAT"/>
    <property type="match status" value="1"/>
</dbReference>
<accession>A0A1Y5ST26</accession>
<dbReference type="GO" id="GO:0016747">
    <property type="term" value="F:acyltransferase activity, transferring groups other than amino-acyl groups"/>
    <property type="evidence" value="ECO:0007669"/>
    <property type="project" value="InterPro"/>
</dbReference>
<dbReference type="Gene3D" id="3.40.630.30">
    <property type="match status" value="1"/>
</dbReference>
<keyword evidence="2" id="KW-0012">Acyltransferase</keyword>
<dbReference type="OrthoDB" id="7651332at2"/>
<dbReference type="PANTHER" id="PTHR43877">
    <property type="entry name" value="AMINOALKYLPHOSPHONATE N-ACETYLTRANSFERASE-RELATED-RELATED"/>
    <property type="match status" value="1"/>
</dbReference>
<dbReference type="CDD" id="cd04301">
    <property type="entry name" value="NAT_SF"/>
    <property type="match status" value="1"/>
</dbReference>
<proteinExistence type="predicted"/>
<evidence type="ECO:0000256" key="2">
    <source>
        <dbReference type="ARBA" id="ARBA00023315"/>
    </source>
</evidence>
<dbReference type="Proteomes" id="UP000193409">
    <property type="component" value="Unassembled WGS sequence"/>
</dbReference>